<feature type="transmembrane region" description="Helical" evidence="5">
    <location>
        <begin position="61"/>
        <end position="81"/>
    </location>
</feature>
<accession>A0A5J6MCT9</accession>
<keyword evidence="2 5" id="KW-0812">Transmembrane</keyword>
<dbReference type="KEGG" id="htq:FRZ44_04990"/>
<dbReference type="PANTHER" id="PTHR33507">
    <property type="entry name" value="INNER MEMBRANE PROTEIN YBBJ"/>
    <property type="match status" value="1"/>
</dbReference>
<evidence type="ECO:0000313" key="8">
    <source>
        <dbReference type="Proteomes" id="UP000326202"/>
    </source>
</evidence>
<gene>
    <name evidence="7" type="ORF">FRZ44_04990</name>
</gene>
<dbReference type="Pfam" id="PF01957">
    <property type="entry name" value="NfeD"/>
    <property type="match status" value="1"/>
</dbReference>
<dbReference type="EMBL" id="CP042906">
    <property type="protein sequence ID" value="QEX15219.1"/>
    <property type="molecule type" value="Genomic_DNA"/>
</dbReference>
<protein>
    <submittedName>
        <fullName evidence="7">Membrane protein</fullName>
    </submittedName>
</protein>
<feature type="transmembrane region" description="Helical" evidence="5">
    <location>
        <begin position="15"/>
        <end position="32"/>
    </location>
</feature>
<comment type="subcellular location">
    <subcellularLocation>
        <location evidence="1">Membrane</location>
        <topology evidence="1">Multi-pass membrane protein</topology>
    </subcellularLocation>
</comment>
<proteinExistence type="predicted"/>
<name>A0A5J6MCT9_9PROT</name>
<evidence type="ECO:0000259" key="6">
    <source>
        <dbReference type="Pfam" id="PF01957"/>
    </source>
</evidence>
<dbReference type="InterPro" id="IPR002810">
    <property type="entry name" value="NfeD-like_C"/>
</dbReference>
<dbReference type="AlphaFoldDB" id="A0A5J6MCT9"/>
<feature type="domain" description="NfeD-like C-terminal" evidence="6">
    <location>
        <begin position="98"/>
        <end position="151"/>
    </location>
</feature>
<evidence type="ECO:0000256" key="5">
    <source>
        <dbReference type="SAM" id="Phobius"/>
    </source>
</evidence>
<evidence type="ECO:0000313" key="7">
    <source>
        <dbReference type="EMBL" id="QEX15219.1"/>
    </source>
</evidence>
<keyword evidence="8" id="KW-1185">Reference proteome</keyword>
<dbReference type="Gene3D" id="2.40.50.140">
    <property type="entry name" value="Nucleic acid-binding proteins"/>
    <property type="match status" value="1"/>
</dbReference>
<dbReference type="OrthoDB" id="9810336at2"/>
<evidence type="ECO:0000256" key="1">
    <source>
        <dbReference type="ARBA" id="ARBA00004141"/>
    </source>
</evidence>
<evidence type="ECO:0000256" key="2">
    <source>
        <dbReference type="ARBA" id="ARBA00022692"/>
    </source>
</evidence>
<dbReference type="InterPro" id="IPR012340">
    <property type="entry name" value="NA-bd_OB-fold"/>
</dbReference>
<sequence>MGEEITAFLQGNVEFWHWWVLAVLLILLEVLAPGTFFLWLGIAAAVVGLLLVIMPDLGWQLQVLIFVILASVSVFAGRAWLKRHPIKTDDSGLNRRGEALIGQVYVLAEAIHTGRGAVRVADTVWRAEGPDLPKGSRVRVVAVQGTTLKVEAA</sequence>
<evidence type="ECO:0000256" key="3">
    <source>
        <dbReference type="ARBA" id="ARBA00022989"/>
    </source>
</evidence>
<feature type="transmembrane region" description="Helical" evidence="5">
    <location>
        <begin position="37"/>
        <end position="55"/>
    </location>
</feature>
<organism evidence="7 8">
    <name type="scientific">Hypericibacter terrae</name>
    <dbReference type="NCBI Taxonomy" id="2602015"/>
    <lineage>
        <taxon>Bacteria</taxon>
        <taxon>Pseudomonadati</taxon>
        <taxon>Pseudomonadota</taxon>
        <taxon>Alphaproteobacteria</taxon>
        <taxon>Rhodospirillales</taxon>
        <taxon>Dongiaceae</taxon>
        <taxon>Hypericibacter</taxon>
    </lineage>
</organism>
<evidence type="ECO:0000256" key="4">
    <source>
        <dbReference type="ARBA" id="ARBA00023136"/>
    </source>
</evidence>
<keyword evidence="3 5" id="KW-1133">Transmembrane helix</keyword>
<dbReference type="PANTHER" id="PTHR33507:SF3">
    <property type="entry name" value="INNER MEMBRANE PROTEIN YBBJ"/>
    <property type="match status" value="1"/>
</dbReference>
<dbReference type="GO" id="GO:0005886">
    <property type="term" value="C:plasma membrane"/>
    <property type="evidence" value="ECO:0007669"/>
    <property type="project" value="TreeGrafter"/>
</dbReference>
<dbReference type="SUPFAM" id="SSF141322">
    <property type="entry name" value="NfeD domain-like"/>
    <property type="match status" value="1"/>
</dbReference>
<dbReference type="InterPro" id="IPR052165">
    <property type="entry name" value="Membrane_assoc_protease"/>
</dbReference>
<keyword evidence="4 5" id="KW-0472">Membrane</keyword>
<reference evidence="7 8" key="1">
    <citation type="submission" date="2019-08" db="EMBL/GenBank/DDBJ databases">
        <title>Hyperibacter terrae gen. nov., sp. nov. and Hyperibacter viscosus sp. nov., two new members in the family Rhodospirillaceae isolated from the rhizosphere of Hypericum perforatum.</title>
        <authorList>
            <person name="Noviana Z."/>
        </authorList>
    </citation>
    <scope>NUCLEOTIDE SEQUENCE [LARGE SCALE GENOMIC DNA]</scope>
    <source>
        <strain evidence="7 8">R5913</strain>
    </source>
</reference>
<dbReference type="Proteomes" id="UP000326202">
    <property type="component" value="Chromosome"/>
</dbReference>
<dbReference type="RefSeq" id="WP_151175694.1">
    <property type="nucleotide sequence ID" value="NZ_CP042906.1"/>
</dbReference>